<protein>
    <submittedName>
        <fullName evidence="2">Uncharacterized protein</fullName>
    </submittedName>
</protein>
<feature type="compositionally biased region" description="Low complexity" evidence="1">
    <location>
        <begin position="486"/>
        <end position="504"/>
    </location>
</feature>
<keyword evidence="3" id="KW-1185">Reference proteome</keyword>
<dbReference type="Proteomes" id="UP001304895">
    <property type="component" value="Unassembled WGS sequence"/>
</dbReference>
<reference evidence="2" key="2">
    <citation type="submission" date="2023-05" db="EMBL/GenBank/DDBJ databases">
        <authorList>
            <consortium name="Lawrence Berkeley National Laboratory"/>
            <person name="Steindorff A."/>
            <person name="Hensen N."/>
            <person name="Bonometti L."/>
            <person name="Westerberg I."/>
            <person name="Brannstrom I.O."/>
            <person name="Guillou S."/>
            <person name="Cros-Aarteil S."/>
            <person name="Calhoun S."/>
            <person name="Haridas S."/>
            <person name="Kuo A."/>
            <person name="Mondo S."/>
            <person name="Pangilinan J."/>
            <person name="Riley R."/>
            <person name="Labutti K."/>
            <person name="Andreopoulos B."/>
            <person name="Lipzen A."/>
            <person name="Chen C."/>
            <person name="Yanf M."/>
            <person name="Daum C."/>
            <person name="Ng V."/>
            <person name="Clum A."/>
            <person name="Ohm R."/>
            <person name="Martin F."/>
            <person name="Silar P."/>
            <person name="Natvig D."/>
            <person name="Lalanne C."/>
            <person name="Gautier V."/>
            <person name="Ament-Velasquez S.L."/>
            <person name="Kruys A."/>
            <person name="Hutchinson M.I."/>
            <person name="Powell A.J."/>
            <person name="Barry K."/>
            <person name="Miller A.N."/>
            <person name="Grigoriev I.V."/>
            <person name="Debuchy R."/>
            <person name="Gladieux P."/>
            <person name="Thoren M.H."/>
            <person name="Johannesson H."/>
        </authorList>
    </citation>
    <scope>NUCLEOTIDE SEQUENCE</scope>
    <source>
        <strain evidence="2">CBS 123565</strain>
    </source>
</reference>
<dbReference type="AlphaFoldDB" id="A0AAN6UGP1"/>
<proteinExistence type="predicted"/>
<feature type="region of interest" description="Disordered" evidence="1">
    <location>
        <begin position="409"/>
        <end position="574"/>
    </location>
</feature>
<feature type="region of interest" description="Disordered" evidence="1">
    <location>
        <begin position="1"/>
        <end position="121"/>
    </location>
</feature>
<accession>A0AAN6UGP1</accession>
<dbReference type="EMBL" id="MU853425">
    <property type="protein sequence ID" value="KAK4131326.1"/>
    <property type="molecule type" value="Genomic_DNA"/>
</dbReference>
<feature type="compositionally biased region" description="Basic and acidic residues" evidence="1">
    <location>
        <begin position="277"/>
        <end position="291"/>
    </location>
</feature>
<feature type="compositionally biased region" description="Basic and acidic residues" evidence="1">
    <location>
        <begin position="90"/>
        <end position="106"/>
    </location>
</feature>
<feature type="compositionally biased region" description="Basic residues" evidence="1">
    <location>
        <begin position="463"/>
        <end position="475"/>
    </location>
</feature>
<feature type="compositionally biased region" description="Low complexity" evidence="1">
    <location>
        <begin position="374"/>
        <end position="386"/>
    </location>
</feature>
<comment type="caution">
    <text evidence="2">The sequence shown here is derived from an EMBL/GenBank/DDBJ whole genome shotgun (WGS) entry which is preliminary data.</text>
</comment>
<feature type="region of interest" description="Disordered" evidence="1">
    <location>
        <begin position="277"/>
        <end position="388"/>
    </location>
</feature>
<organism evidence="2 3">
    <name type="scientific">Trichocladium antarcticum</name>
    <dbReference type="NCBI Taxonomy" id="1450529"/>
    <lineage>
        <taxon>Eukaryota</taxon>
        <taxon>Fungi</taxon>
        <taxon>Dikarya</taxon>
        <taxon>Ascomycota</taxon>
        <taxon>Pezizomycotina</taxon>
        <taxon>Sordariomycetes</taxon>
        <taxon>Sordariomycetidae</taxon>
        <taxon>Sordariales</taxon>
        <taxon>Chaetomiaceae</taxon>
        <taxon>Trichocladium</taxon>
    </lineage>
</organism>
<feature type="compositionally biased region" description="Low complexity" evidence="1">
    <location>
        <begin position="511"/>
        <end position="523"/>
    </location>
</feature>
<sequence>MNNTKSDQDDSFESPSPWRQGRILDRKIERHALPESFSSNLGRKGRPSIRHMSDRSVRAMVSLFEKPVGISGSPTPSRVRAGSRPSTKVDSTDGRNNDDPKDKGDGTTEGWSPQATAKQDQLDSIISTTSFAFSRAPVGYQVENYSLTLLKHKCYFANNPLARCLDDYQENEEGKDTRQVLAEAENGKQPVADDKENARTKRQGKGNMETLARKRNETPAPVRQLEDLMKELLIWPGVVESRTPEARPTLEDRKPSEVQDYWSNVRAHLWIDEEEMDQKTHRPIELRKDETLSEDDEVLDSHSTAVPDPDPLPPPVPTRRPPPVPTSSPAPARPSSPSLQYQVSESPSVELFADPDRDYPAWDQPPPTSSMRLSISSPGFPNSSSILLDAYPEPELPASLFRPTEAELRLSTQATDNGHLRYPRSSSGAWVRPPTWRSPSLDRTPTLPPRGPLPPTPTSATQSHHHYRRHHRSRHQHQEGDHHPSRISTATSISAGSATTASSGRSRRTPKTSTSSATIRSTRVPSGTDLSPPPSGGTHRRLTTEEKLSEIDAFLSPGPDNNGGREGDEMDDMF</sequence>
<feature type="compositionally biased region" description="Pro residues" evidence="1">
    <location>
        <begin position="308"/>
        <end position="334"/>
    </location>
</feature>
<feature type="compositionally biased region" description="Basic and acidic residues" evidence="1">
    <location>
        <begin position="22"/>
        <end position="33"/>
    </location>
</feature>
<feature type="compositionally biased region" description="Pro residues" evidence="1">
    <location>
        <begin position="446"/>
        <end position="457"/>
    </location>
</feature>
<reference evidence="2" key="1">
    <citation type="journal article" date="2023" name="Mol. Phylogenet. Evol.">
        <title>Genome-scale phylogeny and comparative genomics of the fungal order Sordariales.</title>
        <authorList>
            <person name="Hensen N."/>
            <person name="Bonometti L."/>
            <person name="Westerberg I."/>
            <person name="Brannstrom I.O."/>
            <person name="Guillou S."/>
            <person name="Cros-Aarteil S."/>
            <person name="Calhoun S."/>
            <person name="Haridas S."/>
            <person name="Kuo A."/>
            <person name="Mondo S."/>
            <person name="Pangilinan J."/>
            <person name="Riley R."/>
            <person name="LaButti K."/>
            <person name="Andreopoulos B."/>
            <person name="Lipzen A."/>
            <person name="Chen C."/>
            <person name="Yan M."/>
            <person name="Daum C."/>
            <person name="Ng V."/>
            <person name="Clum A."/>
            <person name="Steindorff A."/>
            <person name="Ohm R.A."/>
            <person name="Martin F."/>
            <person name="Silar P."/>
            <person name="Natvig D.O."/>
            <person name="Lalanne C."/>
            <person name="Gautier V."/>
            <person name="Ament-Velasquez S.L."/>
            <person name="Kruys A."/>
            <person name="Hutchinson M.I."/>
            <person name="Powell A.J."/>
            <person name="Barry K."/>
            <person name="Miller A.N."/>
            <person name="Grigoriev I.V."/>
            <person name="Debuchy R."/>
            <person name="Gladieux P."/>
            <person name="Hiltunen Thoren M."/>
            <person name="Johannesson H."/>
        </authorList>
    </citation>
    <scope>NUCLEOTIDE SEQUENCE</scope>
    <source>
        <strain evidence="2">CBS 123565</strain>
    </source>
</reference>
<gene>
    <name evidence="2" type="ORF">BT67DRAFT_444760</name>
</gene>
<evidence type="ECO:0000313" key="3">
    <source>
        <dbReference type="Proteomes" id="UP001304895"/>
    </source>
</evidence>
<feature type="compositionally biased region" description="Polar residues" evidence="1">
    <location>
        <begin position="109"/>
        <end position="121"/>
    </location>
</feature>
<evidence type="ECO:0000313" key="2">
    <source>
        <dbReference type="EMBL" id="KAK4131326.1"/>
    </source>
</evidence>
<name>A0AAN6UGP1_9PEZI</name>
<evidence type="ECO:0000256" key="1">
    <source>
        <dbReference type="SAM" id="MobiDB-lite"/>
    </source>
</evidence>